<protein>
    <submittedName>
        <fullName evidence="1">6321_t:CDS:1</fullName>
    </submittedName>
</protein>
<keyword evidence="2" id="KW-1185">Reference proteome</keyword>
<gene>
    <name evidence="1" type="ORF">SPELUC_LOCUS17972</name>
</gene>
<comment type="caution">
    <text evidence="1">The sequence shown here is derived from an EMBL/GenBank/DDBJ whole genome shotgun (WGS) entry which is preliminary data.</text>
</comment>
<sequence>MEQRVFYDDCFISLGYEDEKESIVFIVLKGAFYVYLDERILQTRDVIFTGKTWGYGRLLNPSTFSIFDAYSNDEYAKIIFKNKEIDI</sequence>
<reference evidence="1" key="1">
    <citation type="submission" date="2021-06" db="EMBL/GenBank/DDBJ databases">
        <authorList>
            <person name="Kallberg Y."/>
            <person name="Tangrot J."/>
            <person name="Rosling A."/>
        </authorList>
    </citation>
    <scope>NUCLEOTIDE SEQUENCE</scope>
    <source>
        <strain evidence="1">28 12/20/2015</strain>
    </source>
</reference>
<dbReference type="Proteomes" id="UP000789366">
    <property type="component" value="Unassembled WGS sequence"/>
</dbReference>
<proteinExistence type="predicted"/>
<dbReference type="EMBL" id="CAJVPW010078772">
    <property type="protein sequence ID" value="CAG8799879.1"/>
    <property type="molecule type" value="Genomic_DNA"/>
</dbReference>
<accession>A0ACA9RM84</accession>
<evidence type="ECO:0000313" key="2">
    <source>
        <dbReference type="Proteomes" id="UP000789366"/>
    </source>
</evidence>
<name>A0ACA9RM84_9GLOM</name>
<feature type="non-terminal residue" evidence="1">
    <location>
        <position position="87"/>
    </location>
</feature>
<organism evidence="1 2">
    <name type="scientific">Cetraspora pellucida</name>
    <dbReference type="NCBI Taxonomy" id="1433469"/>
    <lineage>
        <taxon>Eukaryota</taxon>
        <taxon>Fungi</taxon>
        <taxon>Fungi incertae sedis</taxon>
        <taxon>Mucoromycota</taxon>
        <taxon>Glomeromycotina</taxon>
        <taxon>Glomeromycetes</taxon>
        <taxon>Diversisporales</taxon>
        <taxon>Gigasporaceae</taxon>
        <taxon>Cetraspora</taxon>
    </lineage>
</organism>
<evidence type="ECO:0000313" key="1">
    <source>
        <dbReference type="EMBL" id="CAG8799879.1"/>
    </source>
</evidence>